<dbReference type="EMBL" id="CAJFDH010000006">
    <property type="protein sequence ID" value="CAD5229534.1"/>
    <property type="molecule type" value="Genomic_DNA"/>
</dbReference>
<proteinExistence type="predicted"/>
<comment type="caution">
    <text evidence="1">The sequence shown here is derived from an EMBL/GenBank/DDBJ whole genome shotgun (WGS) entry which is preliminary data.</text>
</comment>
<sequence length="445" mass="52310">MKTFVDCLLPEQWRKVIEHLTIMQDTCSLAMVNKRFYKLVEMDFKQLCYDHVVYRLKGETWAWAFSNFFNRAYNVMCGPKGLYMFNGVCCPFTGKMAMRVRDHSSRILLTNIDFGRNEFTILDFTAYTKFIGTLCIINQGSELLLRLSSSVLIYDLNAMKVTYHITFTKPARTEYQAEYLSVQAGSIVDYYTKKRFTIDARSPEFFMHYVNRFDKCKYVVVRTTNDEVIVIDSETDERHNVCKWRHDTHVYIINVNNCVVLLGLRGCDIGCRIYCLKRKTFVLDLTNDKWCLFNSNTLYNCNTSSFLVYDKHIRNWREVRPDTWLGLERRCDCSITDNFVPFTSYKVMKSFRNNAVTLVFLNFKKGNVRVKSFHPELAYKSTNGCCMPKELDYDHPIAHLMQLQYPTPNEKSKEFSDWFTKLHINRTSVPLIDAKTGAIKEELYT</sequence>
<accession>A0A811LRQ9</accession>
<dbReference type="Proteomes" id="UP000783686">
    <property type="component" value="Unassembled WGS sequence"/>
</dbReference>
<gene>
    <name evidence="1" type="ORF">BOKJ2_LOCUS13593</name>
</gene>
<dbReference type="Proteomes" id="UP000614601">
    <property type="component" value="Unassembled WGS sequence"/>
</dbReference>
<evidence type="ECO:0000313" key="2">
    <source>
        <dbReference type="Proteomes" id="UP000614601"/>
    </source>
</evidence>
<name>A0A811LRQ9_9BILA</name>
<keyword evidence="2" id="KW-1185">Reference proteome</keyword>
<dbReference type="EMBL" id="CAJFCW020000006">
    <property type="protein sequence ID" value="CAG9126909.1"/>
    <property type="molecule type" value="Genomic_DNA"/>
</dbReference>
<evidence type="ECO:0000313" key="1">
    <source>
        <dbReference type="EMBL" id="CAD5229534.1"/>
    </source>
</evidence>
<organism evidence="1 2">
    <name type="scientific">Bursaphelenchus okinawaensis</name>
    <dbReference type="NCBI Taxonomy" id="465554"/>
    <lineage>
        <taxon>Eukaryota</taxon>
        <taxon>Metazoa</taxon>
        <taxon>Ecdysozoa</taxon>
        <taxon>Nematoda</taxon>
        <taxon>Chromadorea</taxon>
        <taxon>Rhabditida</taxon>
        <taxon>Tylenchina</taxon>
        <taxon>Tylenchomorpha</taxon>
        <taxon>Aphelenchoidea</taxon>
        <taxon>Aphelenchoididae</taxon>
        <taxon>Bursaphelenchus</taxon>
    </lineage>
</organism>
<dbReference type="AlphaFoldDB" id="A0A811LRQ9"/>
<protein>
    <recommendedName>
        <fullName evidence="3">F-box domain-containing protein</fullName>
    </recommendedName>
</protein>
<evidence type="ECO:0008006" key="3">
    <source>
        <dbReference type="Google" id="ProtNLM"/>
    </source>
</evidence>
<reference evidence="1" key="1">
    <citation type="submission" date="2020-09" db="EMBL/GenBank/DDBJ databases">
        <authorList>
            <person name="Kikuchi T."/>
        </authorList>
    </citation>
    <scope>NUCLEOTIDE SEQUENCE</scope>
    <source>
        <strain evidence="1">SH1</strain>
    </source>
</reference>